<dbReference type="EMBL" id="PSQG01000030">
    <property type="protein sequence ID" value="RCH41935.1"/>
    <property type="molecule type" value="Genomic_DNA"/>
</dbReference>
<dbReference type="InterPro" id="IPR004919">
    <property type="entry name" value="GmrSD_N"/>
</dbReference>
<dbReference type="PANTHER" id="PTHR39639:SF1">
    <property type="entry name" value="DUF262 DOMAIN-CONTAINING PROTEIN"/>
    <property type="match status" value="1"/>
</dbReference>
<dbReference type="PANTHER" id="PTHR39639">
    <property type="entry name" value="CHROMOSOME 16, WHOLE GENOME SHOTGUN SEQUENCE"/>
    <property type="match status" value="1"/>
</dbReference>
<gene>
    <name evidence="2" type="ORF">C4886_16025</name>
</gene>
<accession>A0A367FUA6</accession>
<dbReference type="Pfam" id="PF03235">
    <property type="entry name" value="GmrSD_N"/>
    <property type="match status" value="1"/>
</dbReference>
<name>A0A367FUA6_9FIRM</name>
<evidence type="ECO:0000313" key="2">
    <source>
        <dbReference type="EMBL" id="RCH41935.1"/>
    </source>
</evidence>
<reference evidence="2 3" key="1">
    <citation type="submission" date="2018-02" db="EMBL/GenBank/DDBJ databases">
        <title>Complete genome sequencing of Faecalibacterium prausnitzii strains isolated from the human gut.</title>
        <authorList>
            <person name="Fitzgerald B.C."/>
            <person name="Shkoporov A.N."/>
            <person name="Ross P.R."/>
            <person name="Hill C."/>
        </authorList>
    </citation>
    <scope>NUCLEOTIDE SEQUENCE [LARGE SCALE GENOMIC DNA]</scope>
    <source>
        <strain evidence="2 3">APC942/31-1</strain>
    </source>
</reference>
<dbReference type="Proteomes" id="UP000253208">
    <property type="component" value="Unassembled WGS sequence"/>
</dbReference>
<evidence type="ECO:0000259" key="1">
    <source>
        <dbReference type="Pfam" id="PF03235"/>
    </source>
</evidence>
<protein>
    <submittedName>
        <fullName evidence="2">DUF262 domain-containing protein</fullName>
    </submittedName>
</protein>
<feature type="domain" description="GmrSD restriction endonucleases N-terminal" evidence="1">
    <location>
        <begin position="67"/>
        <end position="199"/>
    </location>
</feature>
<organism evidence="2 3">
    <name type="scientific">Blautia obeum</name>
    <dbReference type="NCBI Taxonomy" id="40520"/>
    <lineage>
        <taxon>Bacteria</taxon>
        <taxon>Bacillati</taxon>
        <taxon>Bacillota</taxon>
        <taxon>Clostridia</taxon>
        <taxon>Lachnospirales</taxon>
        <taxon>Lachnospiraceae</taxon>
        <taxon>Blautia</taxon>
    </lineage>
</organism>
<dbReference type="AlphaFoldDB" id="A0A367FUA6"/>
<sequence>MKKVLEIDDEIEKLESEYAGLEYEENFSQDVDDDKEIPFNADKIRIDQQMLSLKYIMELKDGSLLELNPGYQRNRVWKDNKRKSLLIESLMLRIPIPAFYFYENEDSKFQVIDGQQRLATIHEFVNNEFQLTGLEYLSDTCSNKYFKDLDVKYQQRIYRTQLAVNVLDARSPKKVIYDIFRRINTGGMKLNPQEMRNAICKPQVRLFLKKSIQNKNYLKATRALVKDDRMDAQELALRFYSFYLTYDFEKEELKYDYKNVSSMLDDKIEVLNEMDEKKLDQLFDKFDTAMKRCYQVFGQYCFTKISITEGNEIKIMSRDYINKSLFTAYSVLLSHPKYNEVVLQSYQDKVVKVFANELKNQDYINSITVGTGDRSRVNQNFYFSAEVLRKGCGDDTEN</sequence>
<dbReference type="RefSeq" id="WP_059085684.1">
    <property type="nucleotide sequence ID" value="NZ_PSQG01000030.1"/>
</dbReference>
<proteinExistence type="predicted"/>
<comment type="caution">
    <text evidence="2">The sequence shown here is derived from an EMBL/GenBank/DDBJ whole genome shotgun (WGS) entry which is preliminary data.</text>
</comment>
<evidence type="ECO:0000313" key="3">
    <source>
        <dbReference type="Proteomes" id="UP000253208"/>
    </source>
</evidence>